<dbReference type="EMBL" id="JAULSN010000009">
    <property type="protein sequence ID" value="KAK3365352.1"/>
    <property type="molecule type" value="Genomic_DNA"/>
</dbReference>
<comment type="caution">
    <text evidence="2">The sequence shown here is derived from an EMBL/GenBank/DDBJ whole genome shotgun (WGS) entry which is preliminary data.</text>
</comment>
<protein>
    <submittedName>
        <fullName evidence="2">Uncharacterized protein</fullName>
    </submittedName>
</protein>
<gene>
    <name evidence="2" type="ORF">B0T24DRAFT_432318</name>
</gene>
<keyword evidence="3" id="KW-1185">Reference proteome</keyword>
<evidence type="ECO:0000313" key="2">
    <source>
        <dbReference type="EMBL" id="KAK3365352.1"/>
    </source>
</evidence>
<organism evidence="2 3">
    <name type="scientific">Lasiosphaeria ovina</name>
    <dbReference type="NCBI Taxonomy" id="92902"/>
    <lineage>
        <taxon>Eukaryota</taxon>
        <taxon>Fungi</taxon>
        <taxon>Dikarya</taxon>
        <taxon>Ascomycota</taxon>
        <taxon>Pezizomycotina</taxon>
        <taxon>Sordariomycetes</taxon>
        <taxon>Sordariomycetidae</taxon>
        <taxon>Sordariales</taxon>
        <taxon>Lasiosphaeriaceae</taxon>
        <taxon>Lasiosphaeria</taxon>
    </lineage>
</organism>
<reference evidence="2" key="2">
    <citation type="submission" date="2023-06" db="EMBL/GenBank/DDBJ databases">
        <authorList>
            <consortium name="Lawrence Berkeley National Laboratory"/>
            <person name="Haridas S."/>
            <person name="Hensen N."/>
            <person name="Bonometti L."/>
            <person name="Westerberg I."/>
            <person name="Brannstrom I.O."/>
            <person name="Guillou S."/>
            <person name="Cros-Aarteil S."/>
            <person name="Calhoun S."/>
            <person name="Kuo A."/>
            <person name="Mondo S."/>
            <person name="Pangilinan J."/>
            <person name="Riley R."/>
            <person name="Labutti K."/>
            <person name="Andreopoulos B."/>
            <person name="Lipzen A."/>
            <person name="Chen C."/>
            <person name="Yanf M."/>
            <person name="Daum C."/>
            <person name="Ng V."/>
            <person name="Clum A."/>
            <person name="Steindorff A."/>
            <person name="Ohm R."/>
            <person name="Martin F."/>
            <person name="Silar P."/>
            <person name="Natvig D."/>
            <person name="Lalanne C."/>
            <person name="Gautier V."/>
            <person name="Ament-Velasquez S.L."/>
            <person name="Kruys A."/>
            <person name="Hutchinson M.I."/>
            <person name="Powell A.J."/>
            <person name="Barry K."/>
            <person name="Miller A.N."/>
            <person name="Grigoriev I.V."/>
            <person name="Debuchy R."/>
            <person name="Gladieux P."/>
            <person name="Thoren M.H."/>
            <person name="Johannesson H."/>
        </authorList>
    </citation>
    <scope>NUCLEOTIDE SEQUENCE</scope>
    <source>
        <strain evidence="2">CBS 958.72</strain>
    </source>
</reference>
<evidence type="ECO:0000313" key="3">
    <source>
        <dbReference type="Proteomes" id="UP001287356"/>
    </source>
</evidence>
<feature type="region of interest" description="Disordered" evidence="1">
    <location>
        <begin position="1"/>
        <end position="49"/>
    </location>
</feature>
<dbReference type="Proteomes" id="UP001287356">
    <property type="component" value="Unassembled WGS sequence"/>
</dbReference>
<sequence length="166" mass="18430">MRNGKEEACIDVQHRKRGRPWLRDDREAKFDSPRFRSGSDPLRRPMVQPLYGPGPSMGLAYDDNLRRTQSYRVLKSQPAESVAPGFPDRALTSDANIFPAPLSISSRAPDLRISEAAAFLTIDFEFGNALSAFLDAVARPSAKGMRLVDLLAASGRDKVSELQRQI</sequence>
<reference evidence="2" key="1">
    <citation type="journal article" date="2023" name="Mol. Phylogenet. Evol.">
        <title>Genome-scale phylogeny and comparative genomics of the fungal order Sordariales.</title>
        <authorList>
            <person name="Hensen N."/>
            <person name="Bonometti L."/>
            <person name="Westerberg I."/>
            <person name="Brannstrom I.O."/>
            <person name="Guillou S."/>
            <person name="Cros-Aarteil S."/>
            <person name="Calhoun S."/>
            <person name="Haridas S."/>
            <person name="Kuo A."/>
            <person name="Mondo S."/>
            <person name="Pangilinan J."/>
            <person name="Riley R."/>
            <person name="LaButti K."/>
            <person name="Andreopoulos B."/>
            <person name="Lipzen A."/>
            <person name="Chen C."/>
            <person name="Yan M."/>
            <person name="Daum C."/>
            <person name="Ng V."/>
            <person name="Clum A."/>
            <person name="Steindorff A."/>
            <person name="Ohm R.A."/>
            <person name="Martin F."/>
            <person name="Silar P."/>
            <person name="Natvig D.O."/>
            <person name="Lalanne C."/>
            <person name="Gautier V."/>
            <person name="Ament-Velasquez S.L."/>
            <person name="Kruys A."/>
            <person name="Hutchinson M.I."/>
            <person name="Powell A.J."/>
            <person name="Barry K."/>
            <person name="Miller A.N."/>
            <person name="Grigoriev I.V."/>
            <person name="Debuchy R."/>
            <person name="Gladieux P."/>
            <person name="Hiltunen Thoren M."/>
            <person name="Johannesson H."/>
        </authorList>
    </citation>
    <scope>NUCLEOTIDE SEQUENCE</scope>
    <source>
        <strain evidence="2">CBS 958.72</strain>
    </source>
</reference>
<evidence type="ECO:0000256" key="1">
    <source>
        <dbReference type="SAM" id="MobiDB-lite"/>
    </source>
</evidence>
<proteinExistence type="predicted"/>
<dbReference type="AlphaFoldDB" id="A0AAE0MZP7"/>
<feature type="compositionally biased region" description="Basic and acidic residues" evidence="1">
    <location>
        <begin position="21"/>
        <end position="34"/>
    </location>
</feature>
<accession>A0AAE0MZP7</accession>
<name>A0AAE0MZP7_9PEZI</name>